<protein>
    <recommendedName>
        <fullName evidence="4">Protein KTI12 homolog</fullName>
    </recommendedName>
</protein>
<dbReference type="InterPro" id="IPR013641">
    <property type="entry name" value="KTI12/PSTK"/>
</dbReference>
<evidence type="ECO:0000313" key="6">
    <source>
        <dbReference type="RefSeq" id="XP_015522780.1"/>
    </source>
</evidence>
<evidence type="ECO:0000256" key="1">
    <source>
        <dbReference type="ARBA" id="ARBA00022741"/>
    </source>
</evidence>
<organism evidence="6">
    <name type="scientific">Neodiprion lecontei</name>
    <name type="common">Redheaded pine sawfly</name>
    <dbReference type="NCBI Taxonomy" id="441921"/>
    <lineage>
        <taxon>Eukaryota</taxon>
        <taxon>Metazoa</taxon>
        <taxon>Ecdysozoa</taxon>
        <taxon>Arthropoda</taxon>
        <taxon>Hexapoda</taxon>
        <taxon>Insecta</taxon>
        <taxon>Pterygota</taxon>
        <taxon>Neoptera</taxon>
        <taxon>Endopterygota</taxon>
        <taxon>Hymenoptera</taxon>
        <taxon>Tenthredinoidea</taxon>
        <taxon>Diprionidae</taxon>
        <taxon>Diprioninae</taxon>
        <taxon>Neodiprion</taxon>
    </lineage>
</organism>
<keyword evidence="2" id="KW-0067">ATP-binding</keyword>
<proteinExistence type="inferred from homology"/>
<dbReference type="AlphaFoldDB" id="A0A6J0C8Q7"/>
<evidence type="ECO:0000313" key="5">
    <source>
        <dbReference type="Proteomes" id="UP000829291"/>
    </source>
</evidence>
<comment type="similarity">
    <text evidence="3">Belongs to the KTI12 family.</text>
</comment>
<accession>A0A6J0C8Q7</accession>
<dbReference type="PANTHER" id="PTHR12435">
    <property type="match status" value="1"/>
</dbReference>
<sequence>MPLIVVTGIPSSGKSSRALELKGYLEKNHSKNVEIVSELDAIVKAGYDKNTFYADSRKEKSIRGDLKSEVQRRLNPNDTLILDGSNYIKGYRYELHCMSKLYKTPQCTIHCEIPAEHAWMLNNRRDEEHKYTREIFDALVARYEAPDSRNRWDSPLFAVSPEDELKHEEIYAALYNVKAPKPNMSTQCPPLSSTNYLYELDKVTQEIVSAILSAKQTLGIESNIKIPGYGLTVNRSGTGPQLTRLRRQFLTYSKMQQSEPSQIAPLFVQYLNKSL</sequence>
<dbReference type="GO" id="GO:0006400">
    <property type="term" value="P:tRNA modification"/>
    <property type="evidence" value="ECO:0007669"/>
    <property type="project" value="UniProtKB-ARBA"/>
</dbReference>
<dbReference type="KEGG" id="nlo:107226469"/>
<dbReference type="GO" id="GO:0006357">
    <property type="term" value="P:regulation of transcription by RNA polymerase II"/>
    <property type="evidence" value="ECO:0007669"/>
    <property type="project" value="UniProtKB-ARBA"/>
</dbReference>
<dbReference type="Pfam" id="PF08433">
    <property type="entry name" value="KTI12"/>
    <property type="match status" value="1"/>
</dbReference>
<dbReference type="GO" id="GO:0005524">
    <property type="term" value="F:ATP binding"/>
    <property type="evidence" value="ECO:0007669"/>
    <property type="project" value="UniProtKB-KW"/>
</dbReference>
<dbReference type="InParanoid" id="A0A6J0C8Q7"/>
<dbReference type="Proteomes" id="UP000829291">
    <property type="component" value="Chromosome 4"/>
</dbReference>
<evidence type="ECO:0000256" key="3">
    <source>
        <dbReference type="ARBA" id="ARBA00025768"/>
    </source>
</evidence>
<dbReference type="InterPro" id="IPR027417">
    <property type="entry name" value="P-loop_NTPase"/>
</dbReference>
<dbReference type="SUPFAM" id="SSF52540">
    <property type="entry name" value="P-loop containing nucleoside triphosphate hydrolases"/>
    <property type="match status" value="1"/>
</dbReference>
<dbReference type="FunCoup" id="A0A6J0C8Q7">
    <property type="interactions" value="950"/>
</dbReference>
<keyword evidence="5" id="KW-1185">Reference proteome</keyword>
<reference evidence="6" key="1">
    <citation type="submission" date="2025-08" db="UniProtKB">
        <authorList>
            <consortium name="RefSeq"/>
        </authorList>
    </citation>
    <scope>IDENTIFICATION</scope>
    <source>
        <tissue evidence="6">Thorax and Abdomen</tissue>
    </source>
</reference>
<dbReference type="FunFam" id="3.40.50.300:FF:000827">
    <property type="entry name" value="KTI12 chromatin-associated homolog"/>
    <property type="match status" value="1"/>
</dbReference>
<evidence type="ECO:0000256" key="2">
    <source>
        <dbReference type="ARBA" id="ARBA00022840"/>
    </source>
</evidence>
<dbReference type="GeneID" id="107226469"/>
<dbReference type="Gene3D" id="3.40.50.300">
    <property type="entry name" value="P-loop containing nucleotide triphosphate hydrolases"/>
    <property type="match status" value="1"/>
</dbReference>
<dbReference type="OrthoDB" id="9972657at2759"/>
<gene>
    <name evidence="6" type="primary">LOC107226469</name>
</gene>
<evidence type="ECO:0000256" key="4">
    <source>
        <dbReference type="ARBA" id="ARBA00026170"/>
    </source>
</evidence>
<name>A0A6J0C8Q7_NEOLC</name>
<dbReference type="RefSeq" id="XP_015522780.1">
    <property type="nucleotide sequence ID" value="XM_015667294.2"/>
</dbReference>
<keyword evidence="1" id="KW-0547">Nucleotide-binding</keyword>